<gene>
    <name evidence="7" type="ORF">G8O30_06560</name>
</gene>
<keyword evidence="8" id="KW-1185">Reference proteome</keyword>
<dbReference type="Pfam" id="PF01367">
    <property type="entry name" value="5_3_exonuc"/>
    <property type="match status" value="1"/>
</dbReference>
<dbReference type="InterPro" id="IPR036279">
    <property type="entry name" value="5-3_exonuclease_C_sf"/>
</dbReference>
<dbReference type="InterPro" id="IPR029060">
    <property type="entry name" value="PIN-like_dom_sf"/>
</dbReference>
<evidence type="ECO:0000256" key="3">
    <source>
        <dbReference type="ARBA" id="ARBA00023125"/>
    </source>
</evidence>
<dbReference type="SUPFAM" id="SSF47807">
    <property type="entry name" value="5' to 3' exonuclease, C-terminal subdomain"/>
    <property type="match status" value="1"/>
</dbReference>
<dbReference type="Pfam" id="PF02739">
    <property type="entry name" value="5_3_exonuc_N"/>
    <property type="match status" value="1"/>
</dbReference>
<dbReference type="InterPro" id="IPR002421">
    <property type="entry name" value="5-3_exonuclease"/>
</dbReference>
<evidence type="ECO:0000313" key="7">
    <source>
        <dbReference type="EMBL" id="QPC46646.1"/>
    </source>
</evidence>
<dbReference type="SUPFAM" id="SSF88723">
    <property type="entry name" value="PIN domain-like"/>
    <property type="match status" value="1"/>
</dbReference>
<dbReference type="PANTHER" id="PTHR42646:SF2">
    <property type="entry name" value="5'-3' EXONUCLEASE FAMILY PROTEIN"/>
    <property type="match status" value="1"/>
</dbReference>
<dbReference type="RefSeq" id="WP_239674176.1">
    <property type="nucleotide sequence ID" value="NZ_CP049742.1"/>
</dbReference>
<dbReference type="KEGG" id="mcui:G8O30_06560"/>
<keyword evidence="3" id="KW-0238">DNA-binding</keyword>
<evidence type="ECO:0000256" key="5">
    <source>
        <dbReference type="ARBA" id="ARBA00050026"/>
    </source>
</evidence>
<dbReference type="GO" id="GO:0033567">
    <property type="term" value="P:DNA replication, Okazaki fragment processing"/>
    <property type="evidence" value="ECO:0007669"/>
    <property type="project" value="InterPro"/>
</dbReference>
<evidence type="ECO:0000313" key="8">
    <source>
        <dbReference type="Proteomes" id="UP000593626"/>
    </source>
</evidence>
<evidence type="ECO:0000259" key="6">
    <source>
        <dbReference type="SMART" id="SM00475"/>
    </source>
</evidence>
<dbReference type="InterPro" id="IPR020046">
    <property type="entry name" value="5-3_exonucl_a-hlix_arch_N"/>
</dbReference>
<dbReference type="InterPro" id="IPR020045">
    <property type="entry name" value="DNA_polI_H3TH"/>
</dbReference>
<evidence type="ECO:0000256" key="2">
    <source>
        <dbReference type="ARBA" id="ARBA00022801"/>
    </source>
</evidence>
<sequence length="292" mass="32808">MRNKYLLVDGMALLFRSFYATSLTGQFMINQHGVPTNAVQGFLKHLWHAMDEVTPTHTIICWDMGSTTFRTEEYAAYKANRSAPPVEMEPQFGLVREITDELGFHSVGVVNYEADDCIGTIMKQLKDENVVVLSGDKDLLQLLDVNHEVWLLQKGYGNYAKWTVDSFKDEYGINPNQLIDVKGLMGDPSDGYPGVKGVGEKTALKWIQQFGSVESLLENISSLTKTQQTKINTHLDDLHLSKKLAAIHCEVPLSFQQSDGKTPESTSMNWEFLDHHGMGAVKRYLVTKSFIA</sequence>
<organism evidence="7 8">
    <name type="scientific">Mangrovibacillus cuniculi</name>
    <dbReference type="NCBI Taxonomy" id="2593652"/>
    <lineage>
        <taxon>Bacteria</taxon>
        <taxon>Bacillati</taxon>
        <taxon>Bacillota</taxon>
        <taxon>Bacilli</taxon>
        <taxon>Bacillales</taxon>
        <taxon>Bacillaceae</taxon>
        <taxon>Mangrovibacillus</taxon>
    </lineage>
</organism>
<dbReference type="SMART" id="SM00279">
    <property type="entry name" value="HhH2"/>
    <property type="match status" value="1"/>
</dbReference>
<name>A0A7S8CB83_9BACI</name>
<dbReference type="EMBL" id="CP049742">
    <property type="protein sequence ID" value="QPC46646.1"/>
    <property type="molecule type" value="Genomic_DNA"/>
</dbReference>
<evidence type="ECO:0000256" key="1">
    <source>
        <dbReference type="ARBA" id="ARBA00022722"/>
    </source>
</evidence>
<dbReference type="PANTHER" id="PTHR42646">
    <property type="entry name" value="FLAP ENDONUCLEASE XNI"/>
    <property type="match status" value="1"/>
</dbReference>
<reference evidence="7 8" key="1">
    <citation type="submission" date="2019-07" db="EMBL/GenBank/DDBJ databases">
        <title>Genome sequence of 2 isolates from Red Sea Mangroves.</title>
        <authorList>
            <person name="Sefrji F."/>
            <person name="Michoud G."/>
            <person name="Merlino G."/>
            <person name="Daffonchio D."/>
        </authorList>
    </citation>
    <scope>NUCLEOTIDE SEQUENCE [LARGE SCALE GENOMIC DNA]</scope>
    <source>
        <strain evidence="7 8">R1DC41</strain>
    </source>
</reference>
<dbReference type="CDD" id="cd09898">
    <property type="entry name" value="H3TH_53EXO"/>
    <property type="match status" value="1"/>
</dbReference>
<feature type="domain" description="5'-3' exonuclease" evidence="6">
    <location>
        <begin position="4"/>
        <end position="263"/>
    </location>
</feature>
<dbReference type="GO" id="GO:0017108">
    <property type="term" value="F:5'-flap endonuclease activity"/>
    <property type="evidence" value="ECO:0007669"/>
    <property type="project" value="InterPro"/>
</dbReference>
<keyword evidence="2" id="KW-0378">Hydrolase</keyword>
<dbReference type="Gene3D" id="3.40.50.1010">
    <property type="entry name" value="5'-nuclease"/>
    <property type="match status" value="1"/>
</dbReference>
<dbReference type="InterPro" id="IPR008918">
    <property type="entry name" value="HhH2"/>
</dbReference>
<comment type="function">
    <text evidence="4">5'-3' exonuclease acting preferentially on double-stranded DNA.</text>
</comment>
<proteinExistence type="predicted"/>
<dbReference type="FunFam" id="1.10.150.20:FF:000003">
    <property type="entry name" value="DNA polymerase I"/>
    <property type="match status" value="1"/>
</dbReference>
<evidence type="ECO:0000256" key="4">
    <source>
        <dbReference type="ARBA" id="ARBA00049957"/>
    </source>
</evidence>
<accession>A0A7S8CB83</accession>
<protein>
    <recommendedName>
        <fullName evidence="5">5'-3' exonuclease</fullName>
    </recommendedName>
</protein>
<dbReference type="AlphaFoldDB" id="A0A7S8CB83"/>
<dbReference type="CDD" id="cd09859">
    <property type="entry name" value="PIN_53EXO"/>
    <property type="match status" value="1"/>
</dbReference>
<dbReference type="SMART" id="SM00475">
    <property type="entry name" value="53EXOc"/>
    <property type="match status" value="1"/>
</dbReference>
<dbReference type="GO" id="GO:0008409">
    <property type="term" value="F:5'-3' exonuclease activity"/>
    <property type="evidence" value="ECO:0007669"/>
    <property type="project" value="InterPro"/>
</dbReference>
<dbReference type="InterPro" id="IPR038969">
    <property type="entry name" value="FEN"/>
</dbReference>
<dbReference type="Proteomes" id="UP000593626">
    <property type="component" value="Chromosome"/>
</dbReference>
<keyword evidence="1" id="KW-0540">Nuclease</keyword>
<dbReference type="GO" id="GO:0003677">
    <property type="term" value="F:DNA binding"/>
    <property type="evidence" value="ECO:0007669"/>
    <property type="project" value="UniProtKB-KW"/>
</dbReference>
<dbReference type="Gene3D" id="1.10.150.20">
    <property type="entry name" value="5' to 3' exonuclease, C-terminal subdomain"/>
    <property type="match status" value="1"/>
</dbReference>
<keyword evidence="7" id="KW-0269">Exonuclease</keyword>